<evidence type="ECO:0000256" key="2">
    <source>
        <dbReference type="SAM" id="MobiDB-lite"/>
    </source>
</evidence>
<dbReference type="Proteomes" id="UP000293073">
    <property type="component" value="Plasmid megaplasmid"/>
</dbReference>
<evidence type="ECO:0000313" key="7">
    <source>
        <dbReference type="Proteomes" id="UP000216409"/>
    </source>
</evidence>
<reference evidence="6 7" key="1">
    <citation type="journal article" date="2014" name="Front. Microbiol.">
        <title>Population and genomic analysis of the genus Halorubrum.</title>
        <authorList>
            <person name="Fullmer M.S."/>
            <person name="Soucy S.M."/>
            <person name="Swithers K.S."/>
            <person name="Makkay A.M."/>
            <person name="Wheeler R."/>
            <person name="Ventosa A."/>
            <person name="Gogarten J.P."/>
            <person name="Papke R.T."/>
        </authorList>
    </citation>
    <scope>NUCLEOTIDE SEQUENCE [LARGE SCALE GENOMIC DNA]</scope>
    <source>
        <strain evidence="4 6">Ga36</strain>
        <strain evidence="3 7">LD3</strain>
    </source>
</reference>
<evidence type="ECO:0000313" key="3">
    <source>
        <dbReference type="EMBL" id="OYR57298.1"/>
    </source>
</evidence>
<dbReference type="InterPro" id="IPR003673">
    <property type="entry name" value="CoA-Trfase_fam_III"/>
</dbReference>
<dbReference type="PANTHER" id="PTHR48228:SF6">
    <property type="entry name" value="L-CARNITINE COA-TRANSFERASE"/>
    <property type="match status" value="1"/>
</dbReference>
<evidence type="ECO:0000256" key="1">
    <source>
        <dbReference type="ARBA" id="ARBA00022679"/>
    </source>
</evidence>
<dbReference type="EMBL" id="NHOW01000219">
    <property type="protein sequence ID" value="OYR57298.1"/>
    <property type="molecule type" value="Genomic_DNA"/>
</dbReference>
<evidence type="ECO:0000313" key="4">
    <source>
        <dbReference type="EMBL" id="OYR61838.1"/>
    </source>
</evidence>
<dbReference type="RefSeq" id="WP_094520089.1">
    <property type="nucleotide sequence ID" value="NZ_CP034941.1"/>
</dbReference>
<dbReference type="EMBL" id="NHOZ01000112">
    <property type="protein sequence ID" value="OYR61838.1"/>
    <property type="molecule type" value="Genomic_DNA"/>
</dbReference>
<feature type="compositionally biased region" description="Acidic residues" evidence="2">
    <location>
        <begin position="10"/>
        <end position="19"/>
    </location>
</feature>
<reference evidence="8" key="4">
    <citation type="submission" date="2019-01" db="EMBL/GenBank/DDBJ databases">
        <title>Complete genome of Halorubrum ezzemoulense strain FB21.</title>
        <authorList>
            <person name="Feng Y."/>
            <person name="Louyakis A.S."/>
            <person name="Papke R.T."/>
            <person name="Gogarten J.P."/>
        </authorList>
    </citation>
    <scope>NUCLEOTIDE SEQUENCE [LARGE SCALE GENOMIC DNA]</scope>
    <source>
        <strain evidence="8">Fb21</strain>
        <plasmid evidence="8">megaPlasmid</plasmid>
    </source>
</reference>
<evidence type="ECO:0000313" key="5">
    <source>
        <dbReference type="EMBL" id="QAY21559.1"/>
    </source>
</evidence>
<evidence type="ECO:0000313" key="6">
    <source>
        <dbReference type="Proteomes" id="UP000215731"/>
    </source>
</evidence>
<dbReference type="EMBL" id="CP034941">
    <property type="protein sequence ID" value="QAY21559.1"/>
    <property type="molecule type" value="Genomic_DNA"/>
</dbReference>
<dbReference type="Gene3D" id="3.30.1540.10">
    <property type="entry name" value="formyl-coa transferase, domain 3"/>
    <property type="match status" value="1"/>
</dbReference>
<geneLocation type="plasmid" evidence="8">
    <name>megaPlasmid</name>
</geneLocation>
<dbReference type="InterPro" id="IPR023606">
    <property type="entry name" value="CoA-Trfase_III_dom_1_sf"/>
</dbReference>
<reference evidence="4" key="2">
    <citation type="submission" date="2017-05" db="EMBL/GenBank/DDBJ databases">
        <authorList>
            <person name="Song R."/>
            <person name="Chenine A.L."/>
            <person name="Ruprecht R.M."/>
        </authorList>
    </citation>
    <scope>NUCLEOTIDE SEQUENCE</scope>
    <source>
        <strain evidence="4">Ga36</strain>
        <strain evidence="3">LD3</strain>
    </source>
</reference>
<dbReference type="AlphaFoldDB" id="A0A256IZ43"/>
<organism evidence="4 6">
    <name type="scientific">Halorubrum ezzemoulense</name>
    <name type="common">Halorubrum chaoviator</name>
    <dbReference type="NCBI Taxonomy" id="337243"/>
    <lineage>
        <taxon>Archaea</taxon>
        <taxon>Methanobacteriati</taxon>
        <taxon>Methanobacteriota</taxon>
        <taxon>Stenosarchaea group</taxon>
        <taxon>Halobacteria</taxon>
        <taxon>Halobacteriales</taxon>
        <taxon>Haloferacaceae</taxon>
        <taxon>Halorubrum</taxon>
    </lineage>
</organism>
<evidence type="ECO:0000313" key="8">
    <source>
        <dbReference type="Proteomes" id="UP000293073"/>
    </source>
</evidence>
<geneLocation type="plasmid" evidence="5">
    <name>megaplasmid</name>
</geneLocation>
<dbReference type="Proteomes" id="UP000216409">
    <property type="component" value="Unassembled WGS sequence"/>
</dbReference>
<feature type="region of interest" description="Disordered" evidence="2">
    <location>
        <begin position="1"/>
        <end position="28"/>
    </location>
</feature>
<dbReference type="GO" id="GO:0016740">
    <property type="term" value="F:transferase activity"/>
    <property type="evidence" value="ECO:0007669"/>
    <property type="project" value="UniProtKB-KW"/>
</dbReference>
<accession>A0A256IZ43</accession>
<dbReference type="InterPro" id="IPR050509">
    <property type="entry name" value="CoA-transferase_III"/>
</dbReference>
<dbReference type="Gene3D" id="3.40.50.10540">
    <property type="entry name" value="Crotonobetainyl-coa:carnitine coa-transferase, domain 1"/>
    <property type="match status" value="1"/>
</dbReference>
<reference evidence="5" key="3">
    <citation type="journal article" date="2019" name="Microbiol. Resour. Announc.">
        <title>Complete Genome Sequence of Halorubrum ezzemoulense Strain Fb21.</title>
        <authorList>
            <person name="Feng Y."/>
            <person name="Louyakis A.S."/>
            <person name="Makkay A.M."/>
            <person name="Guerrero R.O."/>
            <person name="Papke R.T."/>
            <person name="Gogarten J.P."/>
        </authorList>
    </citation>
    <scope>NUCLEOTIDE SEQUENCE</scope>
    <source>
        <strain evidence="5">Fb21</strain>
        <plasmid evidence="5">megaplasmid</plasmid>
    </source>
</reference>
<protein>
    <submittedName>
        <fullName evidence="4">CoA transferase</fullName>
    </submittedName>
</protein>
<dbReference type="Pfam" id="PF02515">
    <property type="entry name" value="CoA_transf_3"/>
    <property type="match status" value="1"/>
</dbReference>
<name>A0A256IZ43_HALEZ</name>
<dbReference type="SUPFAM" id="SSF89796">
    <property type="entry name" value="CoA-transferase family III (CaiB/BaiF)"/>
    <property type="match status" value="1"/>
</dbReference>
<proteinExistence type="predicted"/>
<keyword evidence="1 4" id="KW-0808">Transferase</keyword>
<dbReference type="KEGG" id="hezz:EO776_16380"/>
<keyword evidence="5" id="KW-0614">Plasmid</keyword>
<dbReference type="GeneID" id="301361427"/>
<sequence>MSRDAATDGGVDDAADDEQTNAPAGPLDGVTVIEAGSMISIGTVGRLLADFGADVIKVEHPATGDHLRHFGPQKEGVGLWWKYLGRNKQSVTLDISTEEGKVVFEDLVADADALIENFRPGTLERWDLGYDHLSELNPGLVMLRLSGFGQTGPYSDRPGFGTLAEAMSGFAFLNGYPDREPLLPPTGLADGIAAMFSTMAVAFALYNRDANGGSGQYIDTSLIEPIFSLIGPQPLRYQQLDEIEERSGNRSTSSAPRNVYQTGDGRAVAISASAQPIAMRVFDAIERPELKDDPRFADNEKRLENVEELDAAIQDWMDDHTREEVIDRFEEYEATIAPIYNVADIIEDEHYQARDAVVEVPDDEIGTGAVQNTVPRLSETPGSISHLGPPLGAHNEAVYGERLSYDEETLAELDAEDVI</sequence>
<dbReference type="Proteomes" id="UP000215731">
    <property type="component" value="Unassembled WGS sequence"/>
</dbReference>
<dbReference type="InterPro" id="IPR044855">
    <property type="entry name" value="CoA-Trfase_III_dom3_sf"/>
</dbReference>
<dbReference type="PANTHER" id="PTHR48228">
    <property type="entry name" value="SUCCINYL-COA--D-CITRAMALATE COA-TRANSFERASE"/>
    <property type="match status" value="1"/>
</dbReference>
<gene>
    <name evidence="4" type="ORF">DJ80_11600</name>
    <name evidence="3" type="ORF">DJ83_17240</name>
    <name evidence="5" type="ORF">EO776_16380</name>
</gene>